<dbReference type="InterPro" id="IPR000727">
    <property type="entry name" value="T_SNARE_dom"/>
</dbReference>
<dbReference type="STRING" id="538381.GCA_001696535_02566"/>
<dbReference type="SUPFAM" id="SSF58104">
    <property type="entry name" value="Methyl-accepting chemotaxis protein (MCP) signaling domain"/>
    <property type="match status" value="1"/>
</dbReference>
<proteinExistence type="inferred from homology"/>
<evidence type="ECO:0000256" key="6">
    <source>
        <dbReference type="SAM" id="MobiDB-lite"/>
    </source>
</evidence>
<reference evidence="10 11" key="1">
    <citation type="submission" date="2017-08" db="EMBL/GenBank/DDBJ databases">
        <authorList>
            <person name="de Groot N.N."/>
        </authorList>
    </citation>
    <scope>NUCLEOTIDE SEQUENCE [LARGE SCALE GENOMIC DNA]</scope>
    <source>
        <strain evidence="10 11">USBA 352</strain>
    </source>
</reference>
<feature type="domain" description="HAMP" evidence="9">
    <location>
        <begin position="299"/>
        <end position="352"/>
    </location>
</feature>
<dbReference type="GO" id="GO:0007165">
    <property type="term" value="P:signal transduction"/>
    <property type="evidence" value="ECO:0007669"/>
    <property type="project" value="UniProtKB-KW"/>
</dbReference>
<dbReference type="SUPFAM" id="SSF103190">
    <property type="entry name" value="Sensory domain-like"/>
    <property type="match status" value="1"/>
</dbReference>
<keyword evidence="11" id="KW-1185">Reference proteome</keyword>
<comment type="subcellular location">
    <subcellularLocation>
        <location evidence="1">Cell inner membrane</location>
        <topology evidence="1">Multi-pass membrane protein</topology>
    </subcellularLocation>
</comment>
<dbReference type="RefSeq" id="WP_097175036.1">
    <property type="nucleotide sequence ID" value="NZ_OBML01000006.1"/>
</dbReference>
<keyword evidence="3 5" id="KW-0807">Transducer</keyword>
<keyword evidence="2" id="KW-0997">Cell inner membrane</keyword>
<dbReference type="PANTHER" id="PTHR32089">
    <property type="entry name" value="METHYL-ACCEPTING CHEMOTAXIS PROTEIN MCPB"/>
    <property type="match status" value="1"/>
</dbReference>
<dbReference type="Gene3D" id="1.10.287.950">
    <property type="entry name" value="Methyl-accepting chemotaxis protein"/>
    <property type="match status" value="1"/>
</dbReference>
<dbReference type="Proteomes" id="UP000219331">
    <property type="component" value="Unassembled WGS sequence"/>
</dbReference>
<evidence type="ECO:0000259" key="7">
    <source>
        <dbReference type="PROSITE" id="PS50111"/>
    </source>
</evidence>
<keyword evidence="2" id="KW-0472">Membrane</keyword>
<evidence type="ECO:0000313" key="11">
    <source>
        <dbReference type="Proteomes" id="UP000219331"/>
    </source>
</evidence>
<feature type="compositionally biased region" description="Polar residues" evidence="6">
    <location>
        <begin position="407"/>
        <end position="430"/>
    </location>
</feature>
<gene>
    <name evidence="10" type="ORF">SAMN05421512_10637</name>
</gene>
<name>A0A285SMW2_9HYPH</name>
<evidence type="ECO:0000259" key="8">
    <source>
        <dbReference type="PROSITE" id="PS50192"/>
    </source>
</evidence>
<sequence>MKTIRARMMLVTISLALLGAISAFAISQWVAGTLTETALQREVAGAKRQLQAQIEAESRQALLLAKVVAGQTSVQQRFAAGDRDGLAGEFVPAFNALKEQFGIRQFQFHLPPATSFLRVHKPEKFGDDLSSFRATVVETNGGVKDISGLEKGVAGIGNRGVVPIVVDGQHKGSVEFGLEFHEMFVADFTEKTGYPLAVLRFGAEGSDALEVIGNRLPADMDPLSLAAQTAGGGIVSASGDFYVDQVNVGDYSGNPIAVAVIAVDRSAYAGIADMARAAGIGVGLLLLAIAGGAVVFAVRSICNPLRTVTGQIMELAAGETGFEAAGRDRSDEIGDIARAIEVCRDNRIEQERLERAQHGDRRERDARQRQVDELIKGFQSTAQEVLAAVDHANASLETTARTLETVAASSAEQADGASSASREASGNVQSVAGAAEELSSSIREISEQVERTTTVVTRATDSTRATNQKVAGLAASAAKIGEVVTLIQAIAEQTNLLALNATIEAARAGEAGKGFAVVAAEVKQLADQTSRATGEISGQIVAIQSATTETAKAIAEIATTMDEVNDHTSAIAAAVVQQGAATTEISSNIQLAASRTRSVVDSIGELDTAVEETNRSAQQVLGATGEAAHHTARFRQEIERFLKNVVAA</sequence>
<dbReference type="AlphaFoldDB" id="A0A285SMW2"/>
<dbReference type="PROSITE" id="PS50111">
    <property type="entry name" value="CHEMOTAXIS_TRANSDUC_2"/>
    <property type="match status" value="1"/>
</dbReference>
<evidence type="ECO:0000256" key="1">
    <source>
        <dbReference type="ARBA" id="ARBA00004429"/>
    </source>
</evidence>
<dbReference type="InterPro" id="IPR003660">
    <property type="entry name" value="HAMP_dom"/>
</dbReference>
<keyword evidence="2" id="KW-1003">Cell membrane</keyword>
<evidence type="ECO:0000256" key="5">
    <source>
        <dbReference type="PROSITE-ProRule" id="PRU00284"/>
    </source>
</evidence>
<evidence type="ECO:0000256" key="4">
    <source>
        <dbReference type="ARBA" id="ARBA00029447"/>
    </source>
</evidence>
<feature type="region of interest" description="Disordered" evidence="6">
    <location>
        <begin position="407"/>
        <end position="463"/>
    </location>
</feature>
<evidence type="ECO:0000259" key="9">
    <source>
        <dbReference type="PROSITE" id="PS50885"/>
    </source>
</evidence>
<dbReference type="InterPro" id="IPR004089">
    <property type="entry name" value="MCPsignal_dom"/>
</dbReference>
<organism evidence="10 11">
    <name type="scientific">Stappia indica</name>
    <dbReference type="NCBI Taxonomy" id="538381"/>
    <lineage>
        <taxon>Bacteria</taxon>
        <taxon>Pseudomonadati</taxon>
        <taxon>Pseudomonadota</taxon>
        <taxon>Alphaproteobacteria</taxon>
        <taxon>Hyphomicrobiales</taxon>
        <taxon>Stappiaceae</taxon>
        <taxon>Stappia</taxon>
    </lineage>
</organism>
<feature type="domain" description="Methyl-accepting transducer" evidence="7">
    <location>
        <begin position="367"/>
        <end position="628"/>
    </location>
</feature>
<dbReference type="Gene3D" id="6.10.340.10">
    <property type="match status" value="1"/>
</dbReference>
<protein>
    <submittedName>
        <fullName evidence="10">Methyl-accepting chemotaxis sensory transducer</fullName>
    </submittedName>
</protein>
<dbReference type="SMART" id="SM00304">
    <property type="entry name" value="HAMP"/>
    <property type="match status" value="1"/>
</dbReference>
<dbReference type="OrthoDB" id="354287at2"/>
<evidence type="ECO:0000256" key="3">
    <source>
        <dbReference type="ARBA" id="ARBA00023224"/>
    </source>
</evidence>
<feature type="compositionally biased region" description="Low complexity" evidence="6">
    <location>
        <begin position="451"/>
        <end position="463"/>
    </location>
</feature>
<dbReference type="EMBL" id="OBML01000006">
    <property type="protein sequence ID" value="SOC09426.1"/>
    <property type="molecule type" value="Genomic_DNA"/>
</dbReference>
<dbReference type="InterPro" id="IPR029151">
    <property type="entry name" value="Sensor-like_sf"/>
</dbReference>
<feature type="domain" description="T-SNARE coiled-coil homology" evidence="8">
    <location>
        <begin position="544"/>
        <end position="606"/>
    </location>
</feature>
<dbReference type="GO" id="GO:0005886">
    <property type="term" value="C:plasma membrane"/>
    <property type="evidence" value="ECO:0007669"/>
    <property type="project" value="UniProtKB-SubCell"/>
</dbReference>
<dbReference type="Pfam" id="PF00015">
    <property type="entry name" value="MCPsignal"/>
    <property type="match status" value="1"/>
</dbReference>
<dbReference type="InterPro" id="IPR029150">
    <property type="entry name" value="dCache_3"/>
</dbReference>
<evidence type="ECO:0000313" key="10">
    <source>
        <dbReference type="EMBL" id="SOC09426.1"/>
    </source>
</evidence>
<accession>A0A285SMW2</accession>
<dbReference type="SMART" id="SM00283">
    <property type="entry name" value="MA"/>
    <property type="match status" value="1"/>
</dbReference>
<comment type="similarity">
    <text evidence="4">Belongs to the methyl-accepting chemotaxis (MCP) protein family.</text>
</comment>
<dbReference type="PANTHER" id="PTHR32089:SF112">
    <property type="entry name" value="LYSOZYME-LIKE PROTEIN-RELATED"/>
    <property type="match status" value="1"/>
</dbReference>
<evidence type="ECO:0000256" key="2">
    <source>
        <dbReference type="ARBA" id="ARBA00022519"/>
    </source>
</evidence>
<dbReference type="PROSITE" id="PS50192">
    <property type="entry name" value="T_SNARE"/>
    <property type="match status" value="1"/>
</dbReference>
<dbReference type="PROSITE" id="PS50885">
    <property type="entry name" value="HAMP"/>
    <property type="match status" value="1"/>
</dbReference>
<dbReference type="Pfam" id="PF14827">
    <property type="entry name" value="dCache_3"/>
    <property type="match status" value="1"/>
</dbReference>